<dbReference type="Proteomes" id="UP000318720">
    <property type="component" value="Unassembled WGS sequence"/>
</dbReference>
<feature type="region of interest" description="Disordered" evidence="4">
    <location>
        <begin position="50"/>
        <end position="70"/>
    </location>
</feature>
<dbReference type="PROSITE" id="PS00041">
    <property type="entry name" value="HTH_ARAC_FAMILY_1"/>
    <property type="match status" value="1"/>
</dbReference>
<dbReference type="InterPro" id="IPR018060">
    <property type="entry name" value="HTH_AraC"/>
</dbReference>
<dbReference type="EMBL" id="SPAZ01000320">
    <property type="protein sequence ID" value="TQE19292.1"/>
    <property type="molecule type" value="Genomic_DNA"/>
</dbReference>
<dbReference type="InterPro" id="IPR018062">
    <property type="entry name" value="HTH_AraC-typ_CS"/>
</dbReference>
<dbReference type="PANTHER" id="PTHR43280">
    <property type="entry name" value="ARAC-FAMILY TRANSCRIPTIONAL REGULATOR"/>
    <property type="match status" value="1"/>
</dbReference>
<evidence type="ECO:0000256" key="3">
    <source>
        <dbReference type="ARBA" id="ARBA00023163"/>
    </source>
</evidence>
<reference evidence="6 7" key="1">
    <citation type="submission" date="2019-03" db="EMBL/GenBank/DDBJ databases">
        <title>Comparative genomic analyses of the sweetpotato soil rot pathogen, Streptomyces ipomoeae.</title>
        <authorList>
            <person name="Ruschel Soares N."/>
            <person name="Badger J.H."/>
            <person name="Huguet-Tapia J.C."/>
            <person name="Clark C.A."/>
            <person name="Pettis G.S."/>
        </authorList>
    </citation>
    <scope>NUCLEOTIDE SEQUENCE [LARGE SCALE GENOMIC DNA]</scope>
    <source>
        <strain evidence="6 7">88-35</strain>
    </source>
</reference>
<protein>
    <submittedName>
        <fullName evidence="6">Helix-turn-helix domain-containing protein</fullName>
    </submittedName>
</protein>
<accession>A0AAE9AW58</accession>
<keyword evidence="3" id="KW-0804">Transcription</keyword>
<dbReference type="GO" id="GO:0003700">
    <property type="term" value="F:DNA-binding transcription factor activity"/>
    <property type="evidence" value="ECO:0007669"/>
    <property type="project" value="InterPro"/>
</dbReference>
<evidence type="ECO:0000313" key="7">
    <source>
        <dbReference type="Proteomes" id="UP000318720"/>
    </source>
</evidence>
<dbReference type="InterPro" id="IPR009057">
    <property type="entry name" value="Homeodomain-like_sf"/>
</dbReference>
<comment type="caution">
    <text evidence="6">The sequence shown here is derived from an EMBL/GenBank/DDBJ whole genome shotgun (WGS) entry which is preliminary data.</text>
</comment>
<proteinExistence type="predicted"/>
<evidence type="ECO:0000259" key="5">
    <source>
        <dbReference type="PROSITE" id="PS01124"/>
    </source>
</evidence>
<gene>
    <name evidence="6" type="ORF">Sipo8835_39645</name>
</gene>
<feature type="domain" description="HTH araC/xylS-type" evidence="5">
    <location>
        <begin position="321"/>
        <end position="424"/>
    </location>
</feature>
<sequence length="454" mass="49216">MREGSEPVPLSGEAAGTVAAVDHTMASAVPDSASSVDAVALVRGGLVARGAPEAGRPHPGPRHPGVATRPVVTIPTPRPISATCEDVGGNRPAGAVGKRDAMIGTVFRSEDLPAGERFDHWRAMVGQTRSPSDIISAHTADFWAEARLMELGPVTVWPTSFLPTRYRRSQKMVRQSDPELYHLSLLLDGGMALDHVGRTAVFGPRDLHLADSSQPYDLQPYGVGPGRVVKGVGVDFPKALLPLPPHRVRELLGRGLSGRDGLGALLTDFLVGLERQADHLQPADGPRLGTVVLDLVSAWCAHALEAEAALPPETRQQVMVRRIQAFIRQNLHDPELSPPTIAAAHHISVSYLHRIFQQQTQGETVAAWIRRRRLEGAHRDLADPSLRATPIHTVAARWGIPRASDFTRAFRAAYGLSPKEYRLQTLVERECEAPLNDRLRPMGSPVQPSAPVKE</sequence>
<dbReference type="SUPFAM" id="SSF46689">
    <property type="entry name" value="Homeodomain-like"/>
    <property type="match status" value="1"/>
</dbReference>
<dbReference type="PROSITE" id="PS01124">
    <property type="entry name" value="HTH_ARAC_FAMILY_2"/>
    <property type="match status" value="1"/>
</dbReference>
<dbReference type="AlphaFoldDB" id="A0AAE9AW58"/>
<evidence type="ECO:0000256" key="1">
    <source>
        <dbReference type="ARBA" id="ARBA00023015"/>
    </source>
</evidence>
<dbReference type="PANTHER" id="PTHR43280:SF31">
    <property type="entry name" value="TRANSCRIPTIONAL REGULATORY PROTEIN"/>
    <property type="match status" value="1"/>
</dbReference>
<dbReference type="GO" id="GO:0043565">
    <property type="term" value="F:sequence-specific DNA binding"/>
    <property type="evidence" value="ECO:0007669"/>
    <property type="project" value="InterPro"/>
</dbReference>
<dbReference type="InterPro" id="IPR035418">
    <property type="entry name" value="AraC-bd_2"/>
</dbReference>
<name>A0AAE9AW58_9ACTN</name>
<keyword evidence="1" id="KW-0805">Transcription regulation</keyword>
<evidence type="ECO:0000313" key="6">
    <source>
        <dbReference type="EMBL" id="TQE19292.1"/>
    </source>
</evidence>
<organism evidence="6 7">
    <name type="scientific">Streptomyces ipomoeae</name>
    <dbReference type="NCBI Taxonomy" id="103232"/>
    <lineage>
        <taxon>Bacteria</taxon>
        <taxon>Bacillati</taxon>
        <taxon>Actinomycetota</taxon>
        <taxon>Actinomycetes</taxon>
        <taxon>Kitasatosporales</taxon>
        <taxon>Streptomycetaceae</taxon>
        <taxon>Streptomyces</taxon>
    </lineage>
</organism>
<dbReference type="Gene3D" id="1.10.10.60">
    <property type="entry name" value="Homeodomain-like"/>
    <property type="match status" value="1"/>
</dbReference>
<keyword evidence="2" id="KW-0238">DNA-binding</keyword>
<dbReference type="Pfam" id="PF12833">
    <property type="entry name" value="HTH_18"/>
    <property type="match status" value="1"/>
</dbReference>
<dbReference type="Pfam" id="PF14525">
    <property type="entry name" value="AraC_binding_2"/>
    <property type="match status" value="1"/>
</dbReference>
<evidence type="ECO:0000256" key="4">
    <source>
        <dbReference type="SAM" id="MobiDB-lite"/>
    </source>
</evidence>
<evidence type="ECO:0000256" key="2">
    <source>
        <dbReference type="ARBA" id="ARBA00023125"/>
    </source>
</evidence>
<feature type="region of interest" description="Disordered" evidence="4">
    <location>
        <begin position="434"/>
        <end position="454"/>
    </location>
</feature>
<dbReference type="SMART" id="SM00342">
    <property type="entry name" value="HTH_ARAC"/>
    <property type="match status" value="1"/>
</dbReference>